<dbReference type="eggNOG" id="COG0849">
    <property type="taxonomic scope" value="Bacteria"/>
</dbReference>
<dbReference type="InterPro" id="IPR043129">
    <property type="entry name" value="ATPase_NBD"/>
</dbReference>
<protein>
    <submittedName>
        <fullName evidence="2">Cell division FtsA protein</fullName>
    </submittedName>
</protein>
<evidence type="ECO:0000259" key="1">
    <source>
        <dbReference type="SMART" id="SM00842"/>
    </source>
</evidence>
<gene>
    <name evidence="2" type="ORF">HLPCO_001173</name>
</gene>
<comment type="caution">
    <text evidence="2">The sequence shown here is derived from an EMBL/GenBank/DDBJ whole genome shotgun (WGS) entry which is preliminary data.</text>
</comment>
<keyword evidence="3" id="KW-1185">Reference proteome</keyword>
<reference evidence="2 3" key="1">
    <citation type="journal article" date="2011" name="J. Bacteriol.">
        <title>Genome sequence of Haloplasma contractile, an unusual contractile bacterium from a deep-sea anoxic brine lake.</title>
        <authorList>
            <person name="Antunes A."/>
            <person name="Alam I."/>
            <person name="El Dorry H."/>
            <person name="Siam R."/>
            <person name="Robertson A."/>
            <person name="Bajic V.B."/>
            <person name="Stingl U."/>
        </authorList>
    </citation>
    <scope>NUCLEOTIDE SEQUENCE [LARGE SCALE GENOMIC DNA]</scope>
    <source>
        <strain evidence="2 3">SSD-17B</strain>
    </source>
</reference>
<dbReference type="SMART" id="SM00842">
    <property type="entry name" value="FtsA"/>
    <property type="match status" value="1"/>
</dbReference>
<keyword evidence="2" id="KW-0131">Cell cycle</keyword>
<proteinExistence type="predicted"/>
<accession>F7Q1B7</accession>
<dbReference type="GO" id="GO:0009898">
    <property type="term" value="C:cytoplasmic side of plasma membrane"/>
    <property type="evidence" value="ECO:0007669"/>
    <property type="project" value="TreeGrafter"/>
</dbReference>
<dbReference type="STRING" id="1033810.HLPCO_001173"/>
<keyword evidence="2" id="KW-0132">Cell division</keyword>
<dbReference type="Pfam" id="PF14450">
    <property type="entry name" value="FtsA"/>
    <property type="match status" value="1"/>
</dbReference>
<dbReference type="InterPro" id="IPR003494">
    <property type="entry name" value="SHS2_FtsA"/>
</dbReference>
<dbReference type="SUPFAM" id="SSF53067">
    <property type="entry name" value="Actin-like ATPase domain"/>
    <property type="match status" value="2"/>
</dbReference>
<dbReference type="InParanoid" id="F7Q1B7"/>
<organism evidence="2 3">
    <name type="scientific">Haloplasma contractile SSD-17B</name>
    <dbReference type="NCBI Taxonomy" id="1033810"/>
    <lineage>
        <taxon>Bacteria</taxon>
        <taxon>Bacillati</taxon>
        <taxon>Mycoplasmatota</taxon>
        <taxon>Mollicutes</taxon>
        <taxon>Haloplasmatales</taxon>
        <taxon>Haloplasmataceae</taxon>
        <taxon>Haloplasma</taxon>
    </lineage>
</organism>
<dbReference type="PANTHER" id="PTHR32432:SF4">
    <property type="entry name" value="CELL DIVISION PROTEIN FTSA"/>
    <property type="match status" value="1"/>
</dbReference>
<dbReference type="Proteomes" id="UP000005707">
    <property type="component" value="Unassembled WGS sequence"/>
</dbReference>
<dbReference type="GO" id="GO:0032153">
    <property type="term" value="C:cell division site"/>
    <property type="evidence" value="ECO:0007669"/>
    <property type="project" value="TreeGrafter"/>
</dbReference>
<dbReference type="Gene3D" id="3.30.420.40">
    <property type="match status" value="2"/>
</dbReference>
<name>F7Q1B7_9MOLU</name>
<evidence type="ECO:0000313" key="2">
    <source>
        <dbReference type="EMBL" id="ERJ12833.1"/>
    </source>
</evidence>
<dbReference type="AlphaFoldDB" id="F7Q1B7"/>
<dbReference type="InterPro" id="IPR050696">
    <property type="entry name" value="FtsA/MreB"/>
</dbReference>
<dbReference type="FunCoup" id="F7Q1B7">
    <property type="interactions" value="201"/>
</dbReference>
<feature type="domain" description="SHS2" evidence="1">
    <location>
        <begin position="12"/>
        <end position="199"/>
    </location>
</feature>
<reference evidence="2 3" key="2">
    <citation type="journal article" date="2013" name="PLoS ONE">
        <title>INDIGO - INtegrated Data Warehouse of MIcrobial GenOmes with Examples from the Red Sea Extremophiles.</title>
        <authorList>
            <person name="Alam I."/>
            <person name="Antunes A."/>
            <person name="Kamau A.A."/>
            <person name="Ba Alawi W."/>
            <person name="Kalkatawi M."/>
            <person name="Stingl U."/>
            <person name="Bajic V.B."/>
        </authorList>
    </citation>
    <scope>NUCLEOTIDE SEQUENCE [LARGE SCALE GENOMIC DNA]</scope>
    <source>
        <strain evidence="2 3">SSD-17B</strain>
    </source>
</reference>
<dbReference type="GO" id="GO:0051301">
    <property type="term" value="P:cell division"/>
    <property type="evidence" value="ECO:0007669"/>
    <property type="project" value="UniProtKB-KW"/>
</dbReference>
<evidence type="ECO:0000313" key="3">
    <source>
        <dbReference type="Proteomes" id="UP000005707"/>
    </source>
</evidence>
<sequence length="414" mass="47064">MREGDVMKRNIYASLDLGANTIKLLVSEFVGERQNILFVDEIKSTGIEHGFIRDKAKVIADLQKLKGKCESFLNIKLNSIVLSLPSIELDTKTISNTVTVNHGRVKGSDIKKMFNEIYEQEIEQVSSEKRKKEVSAIIPINFSIGKNKKYVFFPLNEICREITMNANLLTLDKQVIISHITTVEEAGLHVIDIMPNVATYLYTLLSPEEMTEMSCVVDIGKTATTITILEKGVIIFSEQFSIGGNIITQAIKDELQLDFEDAEEFKLTHGVCGVGNASDEVIYEKDYGDHAPTYITEKDIAEIVEANYMEIMRIVKQYLFEVGVKTKVERFIFIGGATEVRGFLHLIKQTFGEHSTVRRPSMLGVRHPKYSSAISMHNSIYFFDSLFEENYEMVTFNKEQSQEIDEEEDEKEFI</sequence>
<dbReference type="PANTHER" id="PTHR32432">
    <property type="entry name" value="CELL DIVISION PROTEIN FTSA-RELATED"/>
    <property type="match status" value="1"/>
</dbReference>
<dbReference type="EMBL" id="AFNU02000003">
    <property type="protein sequence ID" value="ERJ12833.1"/>
    <property type="molecule type" value="Genomic_DNA"/>
</dbReference>